<keyword evidence="1" id="KW-0732">Signal</keyword>
<feature type="signal peptide" evidence="1">
    <location>
        <begin position="1"/>
        <end position="24"/>
    </location>
</feature>
<dbReference type="SUPFAM" id="SSF54001">
    <property type="entry name" value="Cysteine proteinases"/>
    <property type="match status" value="1"/>
</dbReference>
<evidence type="ECO:0000256" key="1">
    <source>
        <dbReference type="SAM" id="SignalP"/>
    </source>
</evidence>
<evidence type="ECO:0000313" key="2">
    <source>
        <dbReference type="EMBL" id="WQH15869.1"/>
    </source>
</evidence>
<reference evidence="2 3" key="1">
    <citation type="submission" date="2023-11" db="EMBL/GenBank/DDBJ databases">
        <title>MicrobeMod: A computational toolkit for identifying prokaryotic methylation and restriction-modification with nanopore sequencing.</title>
        <authorList>
            <person name="Crits-Christoph A."/>
            <person name="Kang S.C."/>
            <person name="Lee H."/>
            <person name="Ostrov N."/>
        </authorList>
    </citation>
    <scope>NUCLEOTIDE SEQUENCE [LARGE SCALE GENOMIC DNA]</scope>
    <source>
        <strain evidence="2 3">ATCC 49870</strain>
    </source>
</reference>
<dbReference type="EMBL" id="CP140153">
    <property type="protein sequence ID" value="WQH15869.1"/>
    <property type="molecule type" value="Genomic_DNA"/>
</dbReference>
<sequence length="203" mass="22398">MRDAPLIIRLAALMALLVAPLGQAQSPTQSPRLPLQTGDIVLLGNDSAWGFVARRFADADSRWSHVGMVIRAGEDASVVHMDGSPMGGQIRRESVAAFTAEARYVQVVRPAFDSRQRTRVGDWLVDHLRRETAFDTRFRLDQHPAMYCSELVWRALGHVAMTPGDDSLPRAAGRAYVPVDRLVTLGRTLAEREWTPSVVAGAR</sequence>
<accession>A0ABZ0YUL3</accession>
<dbReference type="Pfam" id="PF05708">
    <property type="entry name" value="Peptidase_C92"/>
    <property type="match status" value="1"/>
</dbReference>
<organism evidence="2 3">
    <name type="scientific">Guyparkeria halophila</name>
    <dbReference type="NCBI Taxonomy" id="47960"/>
    <lineage>
        <taxon>Bacteria</taxon>
        <taxon>Pseudomonadati</taxon>
        <taxon>Pseudomonadota</taxon>
        <taxon>Gammaproteobacteria</taxon>
        <taxon>Chromatiales</taxon>
        <taxon>Thioalkalibacteraceae</taxon>
        <taxon>Guyparkeria</taxon>
    </lineage>
</organism>
<evidence type="ECO:0000313" key="3">
    <source>
        <dbReference type="Proteomes" id="UP001327459"/>
    </source>
</evidence>
<dbReference type="InterPro" id="IPR024453">
    <property type="entry name" value="Peptidase_C92"/>
</dbReference>
<keyword evidence="3" id="KW-1185">Reference proteome</keyword>
<dbReference type="Gene3D" id="3.90.1720.10">
    <property type="entry name" value="endopeptidase domain like (from Nostoc punctiforme)"/>
    <property type="match status" value="1"/>
</dbReference>
<dbReference type="RefSeq" id="WP_322520892.1">
    <property type="nucleotide sequence ID" value="NZ_CP140153.1"/>
</dbReference>
<dbReference type="InterPro" id="IPR038765">
    <property type="entry name" value="Papain-like_cys_pep_sf"/>
</dbReference>
<gene>
    <name evidence="2" type="ORF">SR882_08890</name>
</gene>
<name>A0ABZ0YUL3_9GAMM</name>
<protein>
    <submittedName>
        <fullName evidence="2">YiiX/YebB-like N1pC/P60 family cysteine hydrolase</fullName>
    </submittedName>
</protein>
<dbReference type="Proteomes" id="UP001327459">
    <property type="component" value="Chromosome"/>
</dbReference>
<proteinExistence type="predicted"/>
<feature type="chain" id="PRO_5045152116" evidence="1">
    <location>
        <begin position="25"/>
        <end position="203"/>
    </location>
</feature>